<keyword evidence="2" id="KW-0328">Glycosyltransferase</keyword>
<comment type="subcellular location">
    <subcellularLocation>
        <location evidence="1">Membrane</location>
        <topology evidence="1">Single-pass type II membrane protein</topology>
    </subcellularLocation>
</comment>
<dbReference type="GO" id="GO:0016757">
    <property type="term" value="F:glycosyltransferase activity"/>
    <property type="evidence" value="ECO:0007669"/>
    <property type="project" value="UniProtKB-KW"/>
</dbReference>
<reference evidence="6" key="1">
    <citation type="submission" date="2016-04" db="UniProtKB">
        <authorList>
            <consortium name="WormBaseParasite"/>
        </authorList>
    </citation>
    <scope>IDENTIFICATION</scope>
</reference>
<dbReference type="AlphaFoldDB" id="A0A158QPH9"/>
<keyword evidence="3" id="KW-0808">Transferase</keyword>
<evidence type="ECO:0000256" key="1">
    <source>
        <dbReference type="ARBA" id="ARBA00004606"/>
    </source>
</evidence>
<name>A0A158QPH9_HAEPC</name>
<proteinExistence type="predicted"/>
<keyword evidence="4" id="KW-0472">Membrane</keyword>
<dbReference type="InterPro" id="IPR003406">
    <property type="entry name" value="Glyco_trans_14"/>
</dbReference>
<evidence type="ECO:0000313" key="6">
    <source>
        <dbReference type="WBParaSite" id="HPLM_0001270201-mRNA-1"/>
    </source>
</evidence>
<dbReference type="Pfam" id="PF02485">
    <property type="entry name" value="Branch"/>
    <property type="match status" value="1"/>
</dbReference>
<evidence type="ECO:0000256" key="4">
    <source>
        <dbReference type="ARBA" id="ARBA00023136"/>
    </source>
</evidence>
<sequence>LSPNDKRCSRPNRIEFRRAICRAHPRTHHSLTAPKFMHRPETSHLDCRRLFLNDHHYMAEVGRSRIALIESTVLDMDCESVRLRVLPRFPLPTTGYGIAFARIVHTDYEFVEEQLRVNFSPENHYCYHVDSKSPAVFKERMAKLSSCLPNVYLTKDYLDVDGATGRNVNFAHMACLKILETKDAWQYVIPQQVGDQPIIKKMTADEMLMSSLQIPDEWEMPGRFTKQCFMNNSVSYKGITRRKDSECKAGFLRHEVCVQGVENLPSISWYFIRNMFQMMPSFDYGAIACVSELLFNRTYLGQNDHPLNMTVYENLPTVQNKFFFRYDFTMASTTPIFYVRTYNNYENKVHKNQ</sequence>
<protein>
    <submittedName>
        <fullName evidence="6">Glycosyltransferase family 92 protein</fullName>
    </submittedName>
</protein>
<dbReference type="WBParaSite" id="HPLM_0001270201-mRNA-1">
    <property type="protein sequence ID" value="HPLM_0001270201-mRNA-1"/>
    <property type="gene ID" value="HPLM_0001270201"/>
</dbReference>
<keyword evidence="5" id="KW-0325">Glycoprotein</keyword>
<evidence type="ECO:0000256" key="2">
    <source>
        <dbReference type="ARBA" id="ARBA00022676"/>
    </source>
</evidence>
<dbReference type="PANTHER" id="PTHR46671">
    <property type="entry name" value="PROTEIN CBG11221"/>
    <property type="match status" value="1"/>
</dbReference>
<evidence type="ECO:0000256" key="5">
    <source>
        <dbReference type="ARBA" id="ARBA00023180"/>
    </source>
</evidence>
<organism evidence="6">
    <name type="scientific">Haemonchus placei</name>
    <name type="common">Barber's pole worm</name>
    <dbReference type="NCBI Taxonomy" id="6290"/>
    <lineage>
        <taxon>Eukaryota</taxon>
        <taxon>Metazoa</taxon>
        <taxon>Ecdysozoa</taxon>
        <taxon>Nematoda</taxon>
        <taxon>Chromadorea</taxon>
        <taxon>Rhabditida</taxon>
        <taxon>Rhabditina</taxon>
        <taxon>Rhabditomorpha</taxon>
        <taxon>Strongyloidea</taxon>
        <taxon>Trichostrongylidae</taxon>
        <taxon>Haemonchus</taxon>
    </lineage>
</organism>
<dbReference type="PANTHER" id="PTHR46671:SF7">
    <property type="entry name" value="CORE-2_I-BRANCHING ENZYME"/>
    <property type="match status" value="1"/>
</dbReference>
<accession>A0A158QPH9</accession>
<dbReference type="GO" id="GO:0016020">
    <property type="term" value="C:membrane"/>
    <property type="evidence" value="ECO:0007669"/>
    <property type="project" value="UniProtKB-SubCell"/>
</dbReference>
<evidence type="ECO:0000256" key="3">
    <source>
        <dbReference type="ARBA" id="ARBA00022679"/>
    </source>
</evidence>